<keyword evidence="1" id="KW-1133">Transmembrane helix</keyword>
<proteinExistence type="predicted"/>
<comment type="caution">
    <text evidence="3">The sequence shown here is derived from an EMBL/GenBank/DDBJ whole genome shotgun (WGS) entry which is preliminary data.</text>
</comment>
<feature type="transmembrane region" description="Helical" evidence="1">
    <location>
        <begin position="191"/>
        <end position="212"/>
    </location>
</feature>
<dbReference type="Proteomes" id="UP000033980">
    <property type="component" value="Unassembled WGS sequence"/>
</dbReference>
<keyword evidence="1" id="KW-0472">Membrane</keyword>
<feature type="transmembrane region" description="Helical" evidence="1">
    <location>
        <begin position="163"/>
        <end position="179"/>
    </location>
</feature>
<feature type="transmembrane region" description="Helical" evidence="1">
    <location>
        <begin position="132"/>
        <end position="151"/>
    </location>
</feature>
<evidence type="ECO:0000259" key="2">
    <source>
        <dbReference type="Pfam" id="PF00892"/>
    </source>
</evidence>
<dbReference type="GO" id="GO:0016020">
    <property type="term" value="C:membrane"/>
    <property type="evidence" value="ECO:0007669"/>
    <property type="project" value="InterPro"/>
</dbReference>
<evidence type="ECO:0000313" key="3">
    <source>
        <dbReference type="EMBL" id="KKS93413.1"/>
    </source>
</evidence>
<protein>
    <recommendedName>
        <fullName evidence="2">EamA domain-containing protein</fullName>
    </recommendedName>
</protein>
<organism evidence="3 4">
    <name type="scientific">Candidatus Collierbacteria bacterium GW2011_GWC2_43_12</name>
    <dbReference type="NCBI Taxonomy" id="1618390"/>
    <lineage>
        <taxon>Bacteria</taxon>
        <taxon>Candidatus Collieribacteriota</taxon>
    </lineage>
</organism>
<dbReference type="PANTHER" id="PTHR22911:SF137">
    <property type="entry name" value="SOLUTE CARRIER FAMILY 35 MEMBER G2-RELATED"/>
    <property type="match status" value="1"/>
</dbReference>
<dbReference type="PANTHER" id="PTHR22911">
    <property type="entry name" value="ACYL-MALONYL CONDENSING ENZYME-RELATED"/>
    <property type="match status" value="1"/>
</dbReference>
<feature type="transmembrane region" description="Helical" evidence="1">
    <location>
        <begin position="41"/>
        <end position="61"/>
    </location>
</feature>
<accession>A0A0G1G379</accession>
<evidence type="ECO:0000313" key="4">
    <source>
        <dbReference type="Proteomes" id="UP000033980"/>
    </source>
</evidence>
<dbReference type="AlphaFoldDB" id="A0A0G1G379"/>
<evidence type="ECO:0000256" key="1">
    <source>
        <dbReference type="SAM" id="Phobius"/>
    </source>
</evidence>
<dbReference type="InterPro" id="IPR000620">
    <property type="entry name" value="EamA_dom"/>
</dbReference>
<dbReference type="InterPro" id="IPR037185">
    <property type="entry name" value="EmrE-like"/>
</dbReference>
<dbReference type="Pfam" id="PF00892">
    <property type="entry name" value="EamA"/>
    <property type="match status" value="2"/>
</dbReference>
<dbReference type="PATRIC" id="fig|1618390.3.peg.491"/>
<gene>
    <name evidence="3" type="ORF">UV68_C0021G0004</name>
</gene>
<keyword evidence="1" id="KW-0812">Transmembrane</keyword>
<dbReference type="SUPFAM" id="SSF103481">
    <property type="entry name" value="Multidrug resistance efflux transporter EmrE"/>
    <property type="match status" value="2"/>
</dbReference>
<dbReference type="EMBL" id="LCFK01000021">
    <property type="protein sequence ID" value="KKS93413.1"/>
    <property type="molecule type" value="Genomic_DNA"/>
</dbReference>
<feature type="domain" description="EamA" evidence="2">
    <location>
        <begin position="163"/>
        <end position="286"/>
    </location>
</feature>
<feature type="transmembrane region" description="Helical" evidence="1">
    <location>
        <begin position="218"/>
        <end position="237"/>
    </location>
</feature>
<feature type="transmembrane region" description="Helical" evidence="1">
    <location>
        <begin position="273"/>
        <end position="290"/>
    </location>
</feature>
<feature type="domain" description="EamA" evidence="2">
    <location>
        <begin position="11"/>
        <end position="146"/>
    </location>
</feature>
<feature type="transmembrane region" description="Helical" evidence="1">
    <location>
        <begin position="102"/>
        <end position="123"/>
    </location>
</feature>
<feature type="transmembrane region" description="Helical" evidence="1">
    <location>
        <begin position="73"/>
        <end position="96"/>
    </location>
</feature>
<feature type="transmembrane region" description="Helical" evidence="1">
    <location>
        <begin position="249"/>
        <end position="267"/>
    </location>
</feature>
<reference evidence="3 4" key="1">
    <citation type="journal article" date="2015" name="Nature">
        <title>rRNA introns, odd ribosomes, and small enigmatic genomes across a large radiation of phyla.</title>
        <authorList>
            <person name="Brown C.T."/>
            <person name="Hug L.A."/>
            <person name="Thomas B.C."/>
            <person name="Sharon I."/>
            <person name="Castelle C.J."/>
            <person name="Singh A."/>
            <person name="Wilkins M.J."/>
            <person name="Williams K.H."/>
            <person name="Banfield J.F."/>
        </authorList>
    </citation>
    <scope>NUCLEOTIDE SEQUENCE [LARGE SCALE GENOMIC DNA]</scope>
</reference>
<feature type="transmembrane region" description="Helical" evidence="1">
    <location>
        <begin position="12"/>
        <end position="29"/>
    </location>
</feature>
<sequence>MKQETENKTKSLIFVLTCVLLWAFIPVVSRFGQSKLDNYQFLFWSSVLSLVVLFVSSVFAGKYRHYAEYKTVGVAKALGLGFMGSFLYYLLLYFAYAHAKGLEVLTLQYTWPIFIVIFSIIFLKEKFTTKSIVASALGFTGVLVVLTKGNIFDIYLGNMTTNMIVLLAAAVFGLFSVLSKKTNYEPFTATTLFFLSASICSFVSMLYFSSFIFPPVSALVPILINGVLINGLSYIFWLKALSFAKASFVAPFVFLTPVLAAVLVILFFHEIFLPVYLVGMGLVIIAGLASQS</sequence>
<name>A0A0G1G379_9BACT</name>